<dbReference type="PaxDb" id="166486-ERS852572_03186"/>
<dbReference type="EMBL" id="CYXZ01000029">
    <property type="protein sequence ID" value="CUN28283.1"/>
    <property type="molecule type" value="Genomic_DNA"/>
</dbReference>
<evidence type="ECO:0000313" key="1">
    <source>
        <dbReference type="EMBL" id="CUN28283.1"/>
    </source>
</evidence>
<organism evidence="1 2">
    <name type="scientific">Roseburia intestinalis</name>
    <dbReference type="NCBI Taxonomy" id="166486"/>
    <lineage>
        <taxon>Bacteria</taxon>
        <taxon>Bacillati</taxon>
        <taxon>Bacillota</taxon>
        <taxon>Clostridia</taxon>
        <taxon>Lachnospirales</taxon>
        <taxon>Lachnospiraceae</taxon>
        <taxon>Roseburia</taxon>
    </lineage>
</organism>
<reference evidence="1 2" key="1">
    <citation type="submission" date="2015-09" db="EMBL/GenBank/DDBJ databases">
        <authorList>
            <consortium name="Pathogen Informatics"/>
        </authorList>
    </citation>
    <scope>NUCLEOTIDE SEQUENCE [LARGE SCALE GENOMIC DNA]</scope>
    <source>
        <strain evidence="1 2">2789STDY5834960</strain>
    </source>
</reference>
<sequence length="520" mass="57029">MLFAHVRQDHVHGEVAVSQRLLVHDNGHIVKQHGRGEGLDHVAGRFGGSGEIGVSMAQLLRGGQIFVAPRTGLRLIPQLLQCIGAQKPCIGVRRVGKDDGICDLGDPLIFTLVKIRLCHLQDIVNIPQVLHPFFCAVAWHEGVQVDRVAVIPAHELLVDRLGVVGDRPVVLAGVPDFIECLRQLDHVGDLIAGVALIDIGQSLVVDELIHGSRVDHVVVHHVVSPVRPVVGLEGDLRVLAVKGNGLGDIACPCRAVAHLRAAQRVEIVERAGAVFRHPQRLVLGQPSVHFGGCFRTRRELELQLHTVDRQLFARLRDFIAGRHERDRSGGLSHADALRQLAGHAGGQKDAILIIAAAAHTLTGVDIFLHGVLREAHRRDHGDLAAGELIFNRKCLVCLILFRHHAGDAAKMVDVGMRDDDGLDREFTKILFDQLHGSLTALHAHQRIKDDPAGIALDNGKVCHVIAADLIDAIRHFKKAISVVIFRVLPETWIYAVRRFFVIVQERIGFLTPEDLPILVL</sequence>
<protein>
    <submittedName>
        <fullName evidence="1">Uncharacterized protein</fullName>
    </submittedName>
</protein>
<name>A0A173VM69_9FIRM</name>
<dbReference type="AlphaFoldDB" id="A0A173VM69"/>
<accession>A0A173VM69</accession>
<proteinExistence type="predicted"/>
<dbReference type="Proteomes" id="UP000095350">
    <property type="component" value="Unassembled WGS sequence"/>
</dbReference>
<gene>
    <name evidence="1" type="ORF">ERS852572_03186</name>
</gene>
<evidence type="ECO:0000313" key="2">
    <source>
        <dbReference type="Proteomes" id="UP000095350"/>
    </source>
</evidence>